<gene>
    <name evidence="2" type="ORF">Pan54_21340</name>
</gene>
<reference evidence="2 3" key="1">
    <citation type="submission" date="2019-02" db="EMBL/GenBank/DDBJ databases">
        <title>Deep-cultivation of Planctomycetes and their phenomic and genomic characterization uncovers novel biology.</title>
        <authorList>
            <person name="Wiegand S."/>
            <person name="Jogler M."/>
            <person name="Boedeker C."/>
            <person name="Pinto D."/>
            <person name="Vollmers J."/>
            <person name="Rivas-Marin E."/>
            <person name="Kohn T."/>
            <person name="Peeters S.H."/>
            <person name="Heuer A."/>
            <person name="Rast P."/>
            <person name="Oberbeckmann S."/>
            <person name="Bunk B."/>
            <person name="Jeske O."/>
            <person name="Meyerdierks A."/>
            <person name="Storesund J.E."/>
            <person name="Kallscheuer N."/>
            <person name="Luecker S."/>
            <person name="Lage O.M."/>
            <person name="Pohl T."/>
            <person name="Merkel B.J."/>
            <person name="Hornburger P."/>
            <person name="Mueller R.-W."/>
            <person name="Bruemmer F."/>
            <person name="Labrenz M."/>
            <person name="Spormann A.M."/>
            <person name="Op Den Camp H."/>
            <person name="Overmann J."/>
            <person name="Amann R."/>
            <person name="Jetten M.S.M."/>
            <person name="Mascher T."/>
            <person name="Medema M.H."/>
            <person name="Devos D.P."/>
            <person name="Kaster A.-K."/>
            <person name="Ovreas L."/>
            <person name="Rohde M."/>
            <person name="Galperin M.Y."/>
            <person name="Jogler C."/>
        </authorList>
    </citation>
    <scope>NUCLEOTIDE SEQUENCE [LARGE SCALE GENOMIC DNA]</scope>
    <source>
        <strain evidence="2 3">Pan54</strain>
    </source>
</reference>
<accession>A0A5C5XF45</accession>
<evidence type="ECO:0000313" key="2">
    <source>
        <dbReference type="EMBL" id="TWT61398.1"/>
    </source>
</evidence>
<keyword evidence="1" id="KW-0472">Membrane</keyword>
<evidence type="ECO:0000256" key="1">
    <source>
        <dbReference type="SAM" id="Phobius"/>
    </source>
</evidence>
<name>A0A5C5XF45_9PLAN</name>
<sequence>MRQTRCHLQPEVNRIVEDAQKLMDWHYYMKRAPWMMLGVAAAVGYVLVPKRLEVMSPDADELEKLSKKQRLVVEPKPKANSRTGPIASLAGFLAMTTLRAGVGYAGQYIGKQFEENSKSQQRSQEPQQVNS</sequence>
<dbReference type="EMBL" id="SJPG01000001">
    <property type="protein sequence ID" value="TWT61398.1"/>
    <property type="molecule type" value="Genomic_DNA"/>
</dbReference>
<protein>
    <submittedName>
        <fullName evidence="2">Uncharacterized protein</fullName>
    </submittedName>
</protein>
<dbReference type="Proteomes" id="UP000316095">
    <property type="component" value="Unassembled WGS sequence"/>
</dbReference>
<keyword evidence="3" id="KW-1185">Reference proteome</keyword>
<proteinExistence type="predicted"/>
<dbReference type="AlphaFoldDB" id="A0A5C5XF45"/>
<comment type="caution">
    <text evidence="2">The sequence shown here is derived from an EMBL/GenBank/DDBJ whole genome shotgun (WGS) entry which is preliminary data.</text>
</comment>
<organism evidence="2 3">
    <name type="scientific">Rubinisphaera italica</name>
    <dbReference type="NCBI Taxonomy" id="2527969"/>
    <lineage>
        <taxon>Bacteria</taxon>
        <taxon>Pseudomonadati</taxon>
        <taxon>Planctomycetota</taxon>
        <taxon>Planctomycetia</taxon>
        <taxon>Planctomycetales</taxon>
        <taxon>Planctomycetaceae</taxon>
        <taxon>Rubinisphaera</taxon>
    </lineage>
</organism>
<keyword evidence="1" id="KW-0812">Transmembrane</keyword>
<feature type="transmembrane region" description="Helical" evidence="1">
    <location>
        <begin position="32"/>
        <end position="48"/>
    </location>
</feature>
<evidence type="ECO:0000313" key="3">
    <source>
        <dbReference type="Proteomes" id="UP000316095"/>
    </source>
</evidence>
<keyword evidence="1" id="KW-1133">Transmembrane helix</keyword>